<dbReference type="Proteomes" id="UP000057737">
    <property type="component" value="Unassembled WGS sequence"/>
</dbReference>
<organism evidence="2 3">
    <name type="scientific">Bradyrhizobium macuxiense</name>
    <dbReference type="NCBI Taxonomy" id="1755647"/>
    <lineage>
        <taxon>Bacteria</taxon>
        <taxon>Pseudomonadati</taxon>
        <taxon>Pseudomonadota</taxon>
        <taxon>Alphaproteobacteria</taxon>
        <taxon>Hyphomicrobiales</taxon>
        <taxon>Nitrobacteraceae</taxon>
        <taxon>Bradyrhizobium</taxon>
    </lineage>
</organism>
<dbReference type="AlphaFoldDB" id="A0A109JKR2"/>
<feature type="transmembrane region" description="Helical" evidence="1">
    <location>
        <begin position="40"/>
        <end position="59"/>
    </location>
</feature>
<proteinExistence type="predicted"/>
<keyword evidence="1" id="KW-0472">Membrane</keyword>
<keyword evidence="1" id="KW-0812">Transmembrane</keyword>
<accession>A0A109JKR2</accession>
<evidence type="ECO:0000313" key="3">
    <source>
        <dbReference type="Proteomes" id="UP000057737"/>
    </source>
</evidence>
<dbReference type="EMBL" id="LNCU01000093">
    <property type="protein sequence ID" value="KWV50641.1"/>
    <property type="molecule type" value="Genomic_DNA"/>
</dbReference>
<evidence type="ECO:0000313" key="2">
    <source>
        <dbReference type="EMBL" id="KWV50641.1"/>
    </source>
</evidence>
<sequence>MVSVCVAFVVGNSAFAISCSSIVSVPPVLSAVIVSSTFRLSTVAPLLVVVFVMFTALPLDLPRFQ</sequence>
<comment type="caution">
    <text evidence="2">The sequence shown here is derived from an EMBL/GenBank/DDBJ whole genome shotgun (WGS) entry which is preliminary data.</text>
</comment>
<gene>
    <name evidence="2" type="ORF">AS156_14140</name>
</gene>
<protein>
    <submittedName>
        <fullName evidence="2">Uncharacterized protein</fullName>
    </submittedName>
</protein>
<keyword evidence="1" id="KW-1133">Transmembrane helix</keyword>
<keyword evidence="3" id="KW-1185">Reference proteome</keyword>
<reference evidence="2 3" key="1">
    <citation type="submission" date="2015-11" db="EMBL/GenBank/DDBJ databases">
        <title>Draft Genome Sequence of the Strain BR 10303 (Bradyrhizobium sp.) isolated from nodules of Centrolobium paraense.</title>
        <authorList>
            <person name="Zelli J.E."/>
            <person name="Simoes-Araujo J.L."/>
            <person name="Barauna A.C."/>
            <person name="Silva K."/>
        </authorList>
    </citation>
    <scope>NUCLEOTIDE SEQUENCE [LARGE SCALE GENOMIC DNA]</scope>
    <source>
        <strain evidence="2 3">BR 10303</strain>
    </source>
</reference>
<evidence type="ECO:0000256" key="1">
    <source>
        <dbReference type="SAM" id="Phobius"/>
    </source>
</evidence>
<name>A0A109JKR2_9BRAD</name>